<keyword evidence="2" id="KW-1185">Reference proteome</keyword>
<reference evidence="1 2" key="1">
    <citation type="submission" date="2015-01" db="EMBL/GenBank/DDBJ databases">
        <title>Evolution of Trichinella species and genotypes.</title>
        <authorList>
            <person name="Korhonen P.K."/>
            <person name="Edoardo P."/>
            <person name="Giuseppe L.R."/>
            <person name="Gasser R.B."/>
        </authorList>
    </citation>
    <scope>NUCLEOTIDE SEQUENCE [LARGE SCALE GENOMIC DNA]</scope>
    <source>
        <strain evidence="1">ISS37</strain>
    </source>
</reference>
<comment type="caution">
    <text evidence="1">The sequence shown here is derived from an EMBL/GenBank/DDBJ whole genome shotgun (WGS) entry which is preliminary data.</text>
</comment>
<protein>
    <submittedName>
        <fullName evidence="1">Uncharacterized protein</fullName>
    </submittedName>
</protein>
<dbReference type="Proteomes" id="UP000054630">
    <property type="component" value="Unassembled WGS sequence"/>
</dbReference>
<evidence type="ECO:0000313" key="1">
    <source>
        <dbReference type="EMBL" id="KRX27566.1"/>
    </source>
</evidence>
<proteinExistence type="predicted"/>
<name>A0A0V0SLA0_9BILA</name>
<dbReference type="EMBL" id="JYDL01000003">
    <property type="protein sequence ID" value="KRX27566.1"/>
    <property type="molecule type" value="Genomic_DNA"/>
</dbReference>
<dbReference type="AlphaFoldDB" id="A0A0V0SLA0"/>
<evidence type="ECO:0000313" key="2">
    <source>
        <dbReference type="Proteomes" id="UP000054630"/>
    </source>
</evidence>
<sequence>MLSSVWKKISLWPSVIAKKQKIMNFQATGYVFYVYTGMWTIIKTISDCEQFRLKVNFFFVKYILLCFQQDFNFQKHVHFVQSDKYE</sequence>
<organism evidence="1 2">
    <name type="scientific">Trichinella nelsoni</name>
    <dbReference type="NCBI Taxonomy" id="6336"/>
    <lineage>
        <taxon>Eukaryota</taxon>
        <taxon>Metazoa</taxon>
        <taxon>Ecdysozoa</taxon>
        <taxon>Nematoda</taxon>
        <taxon>Enoplea</taxon>
        <taxon>Dorylaimia</taxon>
        <taxon>Trichinellida</taxon>
        <taxon>Trichinellidae</taxon>
        <taxon>Trichinella</taxon>
    </lineage>
</organism>
<gene>
    <name evidence="1" type="ORF">T07_13072</name>
</gene>
<accession>A0A0V0SLA0</accession>